<dbReference type="AlphaFoldDB" id="A0A367ZNZ5"/>
<evidence type="ECO:0000313" key="4">
    <source>
        <dbReference type="Proteomes" id="UP000252355"/>
    </source>
</evidence>
<feature type="domain" description="SF4 helicase" evidence="2">
    <location>
        <begin position="389"/>
        <end position="686"/>
    </location>
</feature>
<accession>A0A367ZNZ5</accession>
<dbReference type="InterPro" id="IPR016136">
    <property type="entry name" value="DNA_helicase_N/primase_C"/>
</dbReference>
<dbReference type="Pfam" id="PF03796">
    <property type="entry name" value="DnaB_C"/>
    <property type="match status" value="1"/>
</dbReference>
<sequence length="732" mass="80538">MAKCPDCHRELPLSGKCPFCQKTAGPTGGFSLKGLLSKSPQNADNAAPGAGSPRPAPSPTATPAAPPPVSPPPAPPTTPPVTPPTAPAEALPPLPDPQPAPPAAAPPSPEAPAPDAGPSIMATLRAKAGGAASGMVPPPPPPLGAAGAPPRPAAPPPGPKPATGASTPGMPGPRPVTTGTELVKRSPEPGAETADSEAGDAKGIFSSQVTGFGDEEMECAVLAGLLNDNYILETATSKGLVIELFSTKYSRAVCKAILALREENREGSLIDKIVIKNKLKQMGLFDLPMQNFLNRVMAQPCPTLDQVLHYMELMKEQALRRKLKEISQTIASYIEAPATAGVTLETFTNSIIEELRNVQKAKTTKRINLIKDEMKEIIRDIDQREINGEVEIIGFSFEPFHYLNIALSGFRKGFMYAIAGAPRRGKTTFTLELATAVATNCKIPVLFFTYEQTKKNLTYRLLAKESRLNPDSLQRKKVRSDMIMDAKFMGGWKKMQAYMDYFYIIEATKADTIDRIRSYAYNVMQDFNTEDIMIFVDYIQKMPLSRAYNDEKFKVEEISTELKALSIELNNPIMTISSLSKEGCMIDATPNAERPTMYHCKGSGDLEYDLDCAMIQAKDWGDTKELHAQLQHKAEEMGKDATRVPKVDVVNLYLDKNRDAPEGIYSVMQYLFFIEDNKFIELGPKYEDDRYRFSKIESLVDDLIQRNYIVFYDRDRESQHQKGRVQIKLKNV</sequence>
<proteinExistence type="predicted"/>
<feature type="compositionally biased region" description="Pro residues" evidence="1">
    <location>
        <begin position="136"/>
        <end position="160"/>
    </location>
</feature>
<dbReference type="SUPFAM" id="SSF48024">
    <property type="entry name" value="N-terminal domain of DnaB helicase"/>
    <property type="match status" value="1"/>
</dbReference>
<feature type="compositionally biased region" description="Pro residues" evidence="1">
    <location>
        <begin position="54"/>
        <end position="112"/>
    </location>
</feature>
<comment type="caution">
    <text evidence="3">The sequence shown here is derived from an EMBL/GenBank/DDBJ whole genome shotgun (WGS) entry which is preliminary data.</text>
</comment>
<evidence type="ECO:0000256" key="1">
    <source>
        <dbReference type="SAM" id="MobiDB-lite"/>
    </source>
</evidence>
<dbReference type="PANTHER" id="PTHR30153">
    <property type="entry name" value="REPLICATIVE DNA HELICASE DNAB"/>
    <property type="match status" value="1"/>
</dbReference>
<dbReference type="EMBL" id="QOQW01000010">
    <property type="protein sequence ID" value="RCK79823.1"/>
    <property type="molecule type" value="Genomic_DNA"/>
</dbReference>
<dbReference type="GO" id="GO:0005524">
    <property type="term" value="F:ATP binding"/>
    <property type="evidence" value="ECO:0007669"/>
    <property type="project" value="InterPro"/>
</dbReference>
<evidence type="ECO:0000259" key="2">
    <source>
        <dbReference type="PROSITE" id="PS51199"/>
    </source>
</evidence>
<dbReference type="Proteomes" id="UP000252355">
    <property type="component" value="Unassembled WGS sequence"/>
</dbReference>
<dbReference type="InterPro" id="IPR036185">
    <property type="entry name" value="DNA_heli_DnaB-like_N_sf"/>
</dbReference>
<keyword evidence="3" id="KW-0378">Hydrolase</keyword>
<organism evidence="3 4">
    <name type="scientific">Candidatus Ozemobacter sibiricus</name>
    <dbReference type="NCBI Taxonomy" id="2268124"/>
    <lineage>
        <taxon>Bacteria</taxon>
        <taxon>Candidatus Ozemobacteria</taxon>
        <taxon>Candidatus Ozemobacterales</taxon>
        <taxon>Candidatus Ozemobacteraceae</taxon>
        <taxon>Candidatus Ozemobacter</taxon>
    </lineage>
</organism>
<name>A0A367ZNZ5_9BACT</name>
<dbReference type="PRINTS" id="PR01217">
    <property type="entry name" value="PRICHEXTENSN"/>
</dbReference>
<keyword evidence="3" id="KW-0547">Nucleotide-binding</keyword>
<dbReference type="InterPro" id="IPR007694">
    <property type="entry name" value="DNA_helicase_DnaB-like_C"/>
</dbReference>
<gene>
    <name evidence="3" type="ORF">OZSIB_3977</name>
</gene>
<dbReference type="PROSITE" id="PS51199">
    <property type="entry name" value="SF4_HELICASE"/>
    <property type="match status" value="1"/>
</dbReference>
<dbReference type="Gene3D" id="3.40.50.300">
    <property type="entry name" value="P-loop containing nucleotide triphosphate hydrolases"/>
    <property type="match status" value="1"/>
</dbReference>
<feature type="compositionally biased region" description="Basic and acidic residues" evidence="1">
    <location>
        <begin position="1"/>
        <end position="11"/>
    </location>
</feature>
<dbReference type="InterPro" id="IPR027417">
    <property type="entry name" value="P-loop_NTPase"/>
</dbReference>
<dbReference type="GO" id="GO:0003678">
    <property type="term" value="F:DNA helicase activity"/>
    <property type="evidence" value="ECO:0007669"/>
    <property type="project" value="InterPro"/>
</dbReference>
<reference evidence="3 4" key="1">
    <citation type="submission" date="2018-05" db="EMBL/GenBank/DDBJ databases">
        <title>A metagenomic window into the 2 km-deep terrestrial subsurface aquifer revealed taxonomically and functionally diverse microbial community comprising novel uncultured bacterial lineages.</title>
        <authorList>
            <person name="Kadnikov V.V."/>
            <person name="Mardanov A.V."/>
            <person name="Beletsky A.V."/>
            <person name="Banks D."/>
            <person name="Pimenov N.V."/>
            <person name="Frank Y.A."/>
            <person name="Karnachuk O.V."/>
            <person name="Ravin N.V."/>
        </authorList>
    </citation>
    <scope>NUCLEOTIDE SEQUENCE [LARGE SCALE GENOMIC DNA]</scope>
    <source>
        <strain evidence="3">BY5</strain>
    </source>
</reference>
<evidence type="ECO:0000313" key="3">
    <source>
        <dbReference type="EMBL" id="RCK79823.1"/>
    </source>
</evidence>
<dbReference type="PANTHER" id="PTHR30153:SF2">
    <property type="entry name" value="REPLICATIVE DNA HELICASE"/>
    <property type="match status" value="1"/>
</dbReference>
<keyword evidence="3" id="KW-0067">ATP-binding</keyword>
<protein>
    <submittedName>
        <fullName evidence="3">Replicative DNA helicase</fullName>
    </submittedName>
</protein>
<dbReference type="GO" id="GO:0006260">
    <property type="term" value="P:DNA replication"/>
    <property type="evidence" value="ECO:0007669"/>
    <property type="project" value="InterPro"/>
</dbReference>
<feature type="region of interest" description="Disordered" evidence="1">
    <location>
        <begin position="1"/>
        <end position="202"/>
    </location>
</feature>
<dbReference type="GO" id="GO:0005829">
    <property type="term" value="C:cytosol"/>
    <property type="evidence" value="ECO:0007669"/>
    <property type="project" value="TreeGrafter"/>
</dbReference>
<dbReference type="SUPFAM" id="SSF52540">
    <property type="entry name" value="P-loop containing nucleoside triphosphate hydrolases"/>
    <property type="match status" value="1"/>
</dbReference>
<keyword evidence="3" id="KW-0347">Helicase</keyword>
<dbReference type="Gene3D" id="1.10.860.10">
    <property type="entry name" value="DNAb Helicase, Chain A"/>
    <property type="match status" value="1"/>
</dbReference>